<proteinExistence type="inferred from homology"/>
<dbReference type="EMBL" id="CATOUU010000718">
    <property type="protein sequence ID" value="CAI9943724.1"/>
    <property type="molecule type" value="Genomic_DNA"/>
</dbReference>
<organism evidence="4">
    <name type="scientific">Hexamita inflata</name>
    <dbReference type="NCBI Taxonomy" id="28002"/>
    <lineage>
        <taxon>Eukaryota</taxon>
        <taxon>Metamonada</taxon>
        <taxon>Diplomonadida</taxon>
        <taxon>Hexamitidae</taxon>
        <taxon>Hexamitinae</taxon>
        <taxon>Hexamita</taxon>
    </lineage>
</organism>
<evidence type="ECO:0000313" key="7">
    <source>
        <dbReference type="Proteomes" id="UP001642409"/>
    </source>
</evidence>
<gene>
    <name evidence="3" type="ORF">HINF_LOCUS27675</name>
    <name evidence="4" type="ORF">HINF_LOCUS31369</name>
    <name evidence="5" type="ORF">HINF_LOCUS41586</name>
    <name evidence="6" type="ORF">HINF_LOCUS77932</name>
</gene>
<dbReference type="EMBL" id="CAXDID020000167">
    <property type="protein sequence ID" value="CAL6046149.1"/>
    <property type="molecule type" value="Genomic_DNA"/>
</dbReference>
<dbReference type="PANTHER" id="PTHR11960">
    <property type="entry name" value="EUKARYOTIC TRANSLATION INITIATION FACTOR 4E RELATED"/>
    <property type="match status" value="1"/>
</dbReference>
<comment type="similarity">
    <text evidence="1">Belongs to the eukaryotic initiation factor 4E family.</text>
</comment>
<evidence type="ECO:0000256" key="2">
    <source>
        <dbReference type="SAM" id="MobiDB-lite"/>
    </source>
</evidence>
<feature type="compositionally biased region" description="Basic and acidic residues" evidence="2">
    <location>
        <begin position="188"/>
        <end position="241"/>
    </location>
</feature>
<dbReference type="GO" id="GO:0000340">
    <property type="term" value="F:RNA 7-methylguanosine cap binding"/>
    <property type="evidence" value="ECO:0007669"/>
    <property type="project" value="TreeGrafter"/>
</dbReference>
<evidence type="ECO:0000313" key="3">
    <source>
        <dbReference type="EMBL" id="CAI9940030.1"/>
    </source>
</evidence>
<accession>A0AA86PPD8</accession>
<keyword evidence="7" id="KW-1185">Reference proteome</keyword>
<dbReference type="EMBL" id="CATOUU010000670">
    <property type="protein sequence ID" value="CAI9940030.1"/>
    <property type="molecule type" value="Genomic_DNA"/>
</dbReference>
<name>A0AA86PPD8_9EUKA</name>
<keyword evidence="1" id="KW-0694">RNA-binding</keyword>
<dbReference type="Proteomes" id="UP001642409">
    <property type="component" value="Unassembled WGS sequence"/>
</dbReference>
<dbReference type="Gene3D" id="3.30.760.10">
    <property type="entry name" value="RNA Cap, Translation Initiation Factor Eif4e"/>
    <property type="match status" value="1"/>
</dbReference>
<dbReference type="EMBL" id="CAXDID020000794">
    <property type="protein sequence ID" value="CAL6114347.1"/>
    <property type="molecule type" value="Genomic_DNA"/>
</dbReference>
<evidence type="ECO:0000313" key="5">
    <source>
        <dbReference type="EMBL" id="CAL6046149.1"/>
    </source>
</evidence>
<dbReference type="SUPFAM" id="SSF55418">
    <property type="entry name" value="eIF4e-like"/>
    <property type="match status" value="1"/>
</dbReference>
<dbReference type="InterPro" id="IPR023398">
    <property type="entry name" value="TIF_eIF4e-like"/>
</dbReference>
<comment type="caution">
    <text evidence="4">The sequence shown here is derived from an EMBL/GenBank/DDBJ whole genome shotgun (WGS) entry which is preliminary data.</text>
</comment>
<evidence type="ECO:0000313" key="4">
    <source>
        <dbReference type="EMBL" id="CAI9943724.1"/>
    </source>
</evidence>
<dbReference type="Pfam" id="PF01652">
    <property type="entry name" value="IF4E"/>
    <property type="match status" value="1"/>
</dbReference>
<feature type="compositionally biased region" description="Basic and acidic residues" evidence="2">
    <location>
        <begin position="248"/>
        <end position="273"/>
    </location>
</feature>
<reference evidence="4" key="1">
    <citation type="submission" date="2023-06" db="EMBL/GenBank/DDBJ databases">
        <authorList>
            <person name="Kurt Z."/>
        </authorList>
    </citation>
    <scope>NUCLEOTIDE SEQUENCE</scope>
</reference>
<evidence type="ECO:0000313" key="6">
    <source>
        <dbReference type="EMBL" id="CAL6114347.1"/>
    </source>
</evidence>
<sequence length="273" mass="31630">MQQQAQSAVQSQPKAHALHNVWSVYFTEKVAKDATFTNTLTKVASFATVEQFAYVYSRLKRPSQLPAGTSVYFVREMLGSLPVWEHHINGGTYQFRRYTEKSAKVQRIDRTFERALFAVISEQLQEPIISAVQVTAKSDQCQISVWHFNAISKREFSRIQLKLGDIFESKVADFEYMTNIDSIKEKSTLRKGDVEQKPRQRQEKPKAAKTEETKTEVKVEEPKTEEKAAVETEVKEPKEPKPLLQIIVKDERKRDSRREPRKRNDNKKAEPKK</sequence>
<reference evidence="5 7" key="2">
    <citation type="submission" date="2024-07" db="EMBL/GenBank/DDBJ databases">
        <authorList>
            <person name="Akdeniz Z."/>
        </authorList>
    </citation>
    <scope>NUCLEOTIDE SEQUENCE [LARGE SCALE GENOMIC DNA]</scope>
</reference>
<dbReference type="InterPro" id="IPR001040">
    <property type="entry name" value="TIF_eIF_4E"/>
</dbReference>
<feature type="region of interest" description="Disordered" evidence="2">
    <location>
        <begin position="188"/>
        <end position="273"/>
    </location>
</feature>
<dbReference type="AlphaFoldDB" id="A0AA86PPD8"/>
<keyword evidence="1 4" id="KW-0396">Initiation factor</keyword>
<keyword evidence="1" id="KW-0648">Protein biosynthesis</keyword>
<evidence type="ECO:0000256" key="1">
    <source>
        <dbReference type="RuleBase" id="RU004374"/>
    </source>
</evidence>
<protein>
    <submittedName>
        <fullName evidence="4">Eukaryotic translation initiation factor 4E like protein</fullName>
    </submittedName>
    <submittedName>
        <fullName evidence="5">Eukaryotic_translation initiation factor 4E like protein</fullName>
    </submittedName>
</protein>
<dbReference type="GO" id="GO:0003743">
    <property type="term" value="F:translation initiation factor activity"/>
    <property type="evidence" value="ECO:0007669"/>
    <property type="project" value="UniProtKB-KW"/>
</dbReference>
<dbReference type="GO" id="GO:0016281">
    <property type="term" value="C:eukaryotic translation initiation factor 4F complex"/>
    <property type="evidence" value="ECO:0007669"/>
    <property type="project" value="TreeGrafter"/>
</dbReference>